<feature type="compositionally biased region" description="Acidic residues" evidence="1">
    <location>
        <begin position="403"/>
        <end position="427"/>
    </location>
</feature>
<dbReference type="AlphaFoldDB" id="A0A4V5ND89"/>
<dbReference type="OrthoDB" id="5339076at2759"/>
<sequence>MAATTAFPTLSAPATEDIMEVSSPANQVHDNDIDLDFGDGEYDGGVDLLEDEPMLTDGEQARPQTATDDMMDDDDVQDTTLHVQEAEMQDTLDIVEPPPNEPYDEELIDYGDDEDLGNPHAEDNTLIQADEGFNTFLEQPVNDVEEVDEEIIRQPEDVSAEQQDVVDDFAGYDFVADAAAHVGDMAGQSGTGEPAVHAEAFANEARISHADGDGDDAALAAEEEDEQSFEEAAAGEEPTGHPSINIDTTLYPPTDAPPTPTDTGLHPVTLYYGEHAMPLFKSKHQPDGLLKNDNLAHVHLHDLMSNCRERLALRIGNVPEVQDFTLAFDHLGLMLAGKSTAAFLTSLTDVLEVYLHLHRNDGTHDIPPLSLILTHDQFTSQLAMLRQAAEIGTGMSHFVSRSEEEEYEEEEDEEDLNGDGLAEDEQNFDQQEQHGDVDSGEADTEAKAEAPGASEVGGHGHQPEEEYYQGEEYEDDEDDAEVQEQEHREGEVYDEGLDGQQASHVLHAANVVSLAESAQQPGPGPAPDTAAIAEADGLDESNESAAVAHQPSPSGEEPRGDVPKAASTASSETVKGDSANDSTGEYDGEDPIDWDDDSDLTHVPSEQAADGQDEFATFLAEHDAEEAKAARDAHDEQTAEQAGFDQEDAFAKGGEHPSADQYAAGDDEQDLYLGSEDLLNTEAYEDHAADAQEDGTGDAEHDGQYQEHDSQADTHEEQHEAAYQEPGEDEQFNAAHDFEDEGDYEHGLEHQPNGGERHAGLDENATTEIGYQDQRDTTAEEPFDLEDDIGFDDETTEQHEARKASHPHVVANGTGSPLGKRSFDEHTDDEFGLDEEPEAKKVRARNGKKSRLELDLDLDLVRTEGLTNGERTAPTKIYHGRRISSARAEFERTVGMGAAPPCSS</sequence>
<feature type="region of interest" description="Disordered" evidence="1">
    <location>
        <begin position="395"/>
        <end position="848"/>
    </location>
</feature>
<accession>A0A4V5ND89</accession>
<feature type="compositionally biased region" description="Basic and acidic residues" evidence="1">
    <location>
        <begin position="649"/>
        <end position="658"/>
    </location>
</feature>
<feature type="compositionally biased region" description="Acidic residues" evidence="1">
    <location>
        <begin position="584"/>
        <end position="598"/>
    </location>
</feature>
<dbReference type="EMBL" id="NAJQ01001082">
    <property type="protein sequence ID" value="TKA62389.1"/>
    <property type="molecule type" value="Genomic_DNA"/>
</dbReference>
<feature type="compositionally biased region" description="Acidic residues" evidence="1">
    <location>
        <begin position="826"/>
        <end position="837"/>
    </location>
</feature>
<feature type="compositionally biased region" description="Acidic residues" evidence="1">
    <location>
        <begin position="220"/>
        <end position="229"/>
    </location>
</feature>
<comment type="caution">
    <text evidence="2">The sequence shown here is derived from an EMBL/GenBank/DDBJ whole genome shotgun (WGS) entry which is preliminary data.</text>
</comment>
<feature type="region of interest" description="Disordered" evidence="1">
    <location>
        <begin position="1"/>
        <end position="74"/>
    </location>
</feature>
<dbReference type="InterPro" id="IPR018822">
    <property type="entry name" value="UPF0646"/>
</dbReference>
<dbReference type="STRING" id="329884.A0A4V5ND89"/>
<evidence type="ECO:0000313" key="2">
    <source>
        <dbReference type="EMBL" id="TKA62389.1"/>
    </source>
</evidence>
<dbReference type="Proteomes" id="UP000309340">
    <property type="component" value="Unassembled WGS sequence"/>
</dbReference>
<proteinExistence type="predicted"/>
<feature type="compositionally biased region" description="Basic and acidic residues" evidence="1">
    <location>
        <begin position="620"/>
        <end position="637"/>
    </location>
</feature>
<name>A0A4V5ND89_9PEZI</name>
<feature type="compositionally biased region" description="Basic and acidic residues" evidence="1">
    <location>
        <begin position="698"/>
        <end position="722"/>
    </location>
</feature>
<feature type="region of interest" description="Disordered" evidence="1">
    <location>
        <begin position="220"/>
        <end position="246"/>
    </location>
</feature>
<evidence type="ECO:0000256" key="1">
    <source>
        <dbReference type="SAM" id="MobiDB-lite"/>
    </source>
</evidence>
<feature type="compositionally biased region" description="Acidic residues" evidence="1">
    <location>
        <begin position="779"/>
        <end position="795"/>
    </location>
</feature>
<feature type="compositionally biased region" description="Acidic residues" evidence="1">
    <location>
        <begin position="465"/>
        <end position="483"/>
    </location>
</feature>
<gene>
    <name evidence="2" type="ORF">B0A55_11905</name>
</gene>
<feature type="compositionally biased region" description="Acidic residues" evidence="1">
    <location>
        <begin position="33"/>
        <end position="54"/>
    </location>
</feature>
<protein>
    <submittedName>
        <fullName evidence="2">Uncharacterized protein</fullName>
    </submittedName>
</protein>
<keyword evidence="3" id="KW-1185">Reference proteome</keyword>
<organism evidence="2 3">
    <name type="scientific">Friedmanniomyces simplex</name>
    <dbReference type="NCBI Taxonomy" id="329884"/>
    <lineage>
        <taxon>Eukaryota</taxon>
        <taxon>Fungi</taxon>
        <taxon>Dikarya</taxon>
        <taxon>Ascomycota</taxon>
        <taxon>Pezizomycotina</taxon>
        <taxon>Dothideomycetes</taxon>
        <taxon>Dothideomycetidae</taxon>
        <taxon>Mycosphaerellales</taxon>
        <taxon>Teratosphaeriaceae</taxon>
        <taxon>Friedmanniomyces</taxon>
    </lineage>
</organism>
<reference evidence="2 3" key="1">
    <citation type="submission" date="2017-03" db="EMBL/GenBank/DDBJ databases">
        <title>Genomes of endolithic fungi from Antarctica.</title>
        <authorList>
            <person name="Coleine C."/>
            <person name="Masonjones S."/>
            <person name="Stajich J.E."/>
        </authorList>
    </citation>
    <scope>NUCLEOTIDE SEQUENCE [LARGE SCALE GENOMIC DNA]</scope>
    <source>
        <strain evidence="2 3">CCFEE 5184</strain>
    </source>
</reference>
<feature type="compositionally biased region" description="Polar residues" evidence="1">
    <location>
        <begin position="567"/>
        <end position="583"/>
    </location>
</feature>
<feature type="compositionally biased region" description="Basic and acidic residues" evidence="1">
    <location>
        <begin position="744"/>
        <end position="761"/>
    </location>
</feature>
<dbReference type="Pfam" id="PF10336">
    <property type="entry name" value="DUF2420"/>
    <property type="match status" value="1"/>
</dbReference>
<evidence type="ECO:0000313" key="3">
    <source>
        <dbReference type="Proteomes" id="UP000309340"/>
    </source>
</evidence>